<dbReference type="EMBL" id="MBDN02000073">
    <property type="protein sequence ID" value="RLN81640.1"/>
    <property type="molecule type" value="Genomic_DNA"/>
</dbReference>
<reference evidence="5 6" key="2">
    <citation type="submission" date="2018-07" db="EMBL/GenBank/DDBJ databases">
        <title>Genome sequencing of oomycete isolates from Chile give support for New Zealand origin for Phytophthora kernoviae and make available the first Nothophytophthora sp. genome.</title>
        <authorList>
            <person name="Studholme D.J."/>
            <person name="Sanfuentes E."/>
            <person name="Panda P."/>
            <person name="Hill R."/>
            <person name="Sambles C."/>
            <person name="Grant M."/>
            <person name="Williams N.M."/>
            <person name="Mcdougal R.L."/>
        </authorList>
    </citation>
    <scope>NUCLEOTIDE SEQUENCE [LARGE SCALE GENOMIC DNA]</scope>
    <source>
        <strain evidence="3">Chile2</strain>
        <strain evidence="4">Chile4</strain>
    </source>
</reference>
<evidence type="ECO:0000313" key="3">
    <source>
        <dbReference type="EMBL" id="RLN15119.1"/>
    </source>
</evidence>
<gene>
    <name evidence="3" type="ORF">BBI17_003566</name>
    <name evidence="4" type="ORF">BBO99_00003536</name>
    <name evidence="2" type="ORF">JM18_003224</name>
</gene>
<dbReference type="Proteomes" id="UP000285624">
    <property type="component" value="Unassembled WGS sequence"/>
</dbReference>
<organism evidence="3 6">
    <name type="scientific">Phytophthora kernoviae</name>
    <dbReference type="NCBI Taxonomy" id="325452"/>
    <lineage>
        <taxon>Eukaryota</taxon>
        <taxon>Sar</taxon>
        <taxon>Stramenopiles</taxon>
        <taxon>Oomycota</taxon>
        <taxon>Peronosporomycetes</taxon>
        <taxon>Peronosporales</taxon>
        <taxon>Peronosporaceae</taxon>
        <taxon>Phytophthora</taxon>
    </lineage>
</organism>
<reference evidence="2" key="3">
    <citation type="submission" date="2020-06" db="EMBL/GenBank/DDBJ databases">
        <authorList>
            <person name="Studholme D.J."/>
        </authorList>
    </citation>
    <scope>NUCLEOTIDE SEQUENCE</scope>
    <source>
        <strain evidence="2">NZFS 3630</strain>
    </source>
</reference>
<evidence type="ECO:0000313" key="6">
    <source>
        <dbReference type="Proteomes" id="UP000285883"/>
    </source>
</evidence>
<feature type="compositionally biased region" description="Basic residues" evidence="1">
    <location>
        <begin position="210"/>
        <end position="221"/>
    </location>
</feature>
<keyword evidence="5" id="KW-1185">Reference proteome</keyword>
<sequence length="240" mass="25508">MLFSLLSANNDKTVDFPTPSSPKTPTTVKLVISRQGGTIFCSAVDGVVGLSTPLGIPGDPTLVLRSGVGDGARPALLSLVLTSNTNMASSFVSSLRTSMAINPDDTTISAPSNANTGKTAMMSLFSGLDLALTESGAVVSKSGGSSAAKELIASKNAEKQAEAALAASRDLKRQQQKQQQKKEEPMTALSQALGLFDQELEQHDSFVSRNQRRQKSNKKTRGNATTARGRRQRQEKYKHV</sequence>
<accession>A0A421F1Z4</accession>
<feature type="region of interest" description="Disordered" evidence="1">
    <location>
        <begin position="163"/>
        <end position="240"/>
    </location>
</feature>
<dbReference type="EMBL" id="MAYM02001493">
    <property type="protein sequence ID" value="RLN15119.1"/>
    <property type="molecule type" value="Genomic_DNA"/>
</dbReference>
<evidence type="ECO:0000313" key="5">
    <source>
        <dbReference type="Proteomes" id="UP000285624"/>
    </source>
</evidence>
<name>A0A421F1Z4_9STRA</name>
<protein>
    <submittedName>
        <fullName evidence="3">Uncharacterized protein</fullName>
    </submittedName>
</protein>
<dbReference type="EMBL" id="JPWU03000058">
    <property type="protein sequence ID" value="KAG2528626.1"/>
    <property type="molecule type" value="Genomic_DNA"/>
</dbReference>
<evidence type="ECO:0000313" key="4">
    <source>
        <dbReference type="EMBL" id="RLN81640.1"/>
    </source>
</evidence>
<dbReference type="AlphaFoldDB" id="A0A421F1Z4"/>
<evidence type="ECO:0000313" key="2">
    <source>
        <dbReference type="EMBL" id="KAG2528626.1"/>
    </source>
</evidence>
<comment type="caution">
    <text evidence="3">The sequence shown here is derived from an EMBL/GenBank/DDBJ whole genome shotgun (WGS) entry which is preliminary data.</text>
</comment>
<dbReference type="Proteomes" id="UP000792063">
    <property type="component" value="Unassembled WGS sequence"/>
</dbReference>
<proteinExistence type="predicted"/>
<reference evidence="2" key="1">
    <citation type="journal article" date="2015" name="Genom Data">
        <title>Genome sequences of six Phytophthora species associated with forests in New Zealand.</title>
        <authorList>
            <person name="Studholme D.J."/>
            <person name="McDougal R.L."/>
            <person name="Sambles C."/>
            <person name="Hansen E."/>
            <person name="Hardy G."/>
            <person name="Grant M."/>
            <person name="Ganley R.J."/>
            <person name="Williams N.M."/>
        </authorList>
    </citation>
    <scope>NUCLEOTIDE SEQUENCE</scope>
    <source>
        <strain evidence="2">NZFS 3630</strain>
    </source>
</reference>
<dbReference type="Proteomes" id="UP000285883">
    <property type="component" value="Unassembled WGS sequence"/>
</dbReference>
<evidence type="ECO:0000256" key="1">
    <source>
        <dbReference type="SAM" id="MobiDB-lite"/>
    </source>
</evidence>